<dbReference type="Proteomes" id="UP001155220">
    <property type="component" value="Unassembled WGS sequence"/>
</dbReference>
<proteinExistence type="predicted"/>
<dbReference type="AlphaFoldDB" id="A0A9X2KGR9"/>
<gene>
    <name evidence="2" type="ORF">MJ956_15985</name>
</gene>
<reference evidence="2" key="1">
    <citation type="submission" date="2022-03" db="EMBL/GenBank/DDBJ databases">
        <title>Aurantimonas Liuensis sp. Nov., isolated from the hadal seawater of the Mariana Trench.</title>
        <authorList>
            <person name="Liu R."/>
        </authorList>
    </citation>
    <scope>NUCLEOTIDE SEQUENCE</scope>
    <source>
        <strain evidence="2">LRZ36</strain>
    </source>
</reference>
<evidence type="ECO:0000256" key="1">
    <source>
        <dbReference type="SAM" id="MobiDB-lite"/>
    </source>
</evidence>
<protein>
    <submittedName>
        <fullName evidence="2">Uncharacterized protein</fullName>
    </submittedName>
</protein>
<feature type="compositionally biased region" description="Basic and acidic residues" evidence="1">
    <location>
        <begin position="16"/>
        <end position="37"/>
    </location>
</feature>
<name>A0A9X2KGR9_9HYPH</name>
<comment type="caution">
    <text evidence="2">The sequence shown here is derived from an EMBL/GenBank/DDBJ whole genome shotgun (WGS) entry which is preliminary data.</text>
</comment>
<accession>A0A9X2KGR9</accession>
<evidence type="ECO:0000313" key="3">
    <source>
        <dbReference type="Proteomes" id="UP001155220"/>
    </source>
</evidence>
<dbReference type="RefSeq" id="WP_206454697.1">
    <property type="nucleotide sequence ID" value="NZ_JALHBS010000103.1"/>
</dbReference>
<feature type="compositionally biased region" description="Low complexity" evidence="1">
    <location>
        <begin position="57"/>
        <end position="66"/>
    </location>
</feature>
<evidence type="ECO:0000313" key="2">
    <source>
        <dbReference type="EMBL" id="MCP3056635.1"/>
    </source>
</evidence>
<feature type="region of interest" description="Disordered" evidence="1">
    <location>
        <begin position="1"/>
        <end position="106"/>
    </location>
</feature>
<dbReference type="EMBL" id="JALHBS010000103">
    <property type="protein sequence ID" value="MCP3056635.1"/>
    <property type="molecule type" value="Genomic_DNA"/>
</dbReference>
<organism evidence="2 3">
    <name type="scientific">Aurantimonas marianensis</name>
    <dbReference type="NCBI Taxonomy" id="2920428"/>
    <lineage>
        <taxon>Bacteria</taxon>
        <taxon>Pseudomonadati</taxon>
        <taxon>Pseudomonadota</taxon>
        <taxon>Alphaproteobacteria</taxon>
        <taxon>Hyphomicrobiales</taxon>
        <taxon>Aurantimonadaceae</taxon>
        <taxon>Aurantimonas</taxon>
    </lineage>
</organism>
<sequence>MAEQKGFFRRIFSFGSDREEDRVPEHGELPRPSDTEVGRAGSPDPDMHPEAAASSVADGEAGAALDEGGGITPLAEGAEKRPTDDPADASIGHEASAAQKKTPKSS</sequence>
<keyword evidence="3" id="KW-1185">Reference proteome</keyword>